<keyword evidence="6 7" id="KW-0472">Membrane</keyword>
<keyword evidence="9" id="KW-1185">Reference proteome</keyword>
<evidence type="ECO:0000256" key="3">
    <source>
        <dbReference type="ARBA" id="ARBA00022824"/>
    </source>
</evidence>
<accession>A0A448YGY8</accession>
<dbReference type="GO" id="GO:0140042">
    <property type="term" value="P:lipid droplet formation"/>
    <property type="evidence" value="ECO:0007669"/>
    <property type="project" value="UniProtKB-ARBA"/>
</dbReference>
<sequence>MVWGETGPFRTINSFEFMRSIASIYEGTSAMKRDSSLQQNSLGDFEISLQYTYSSIGTVSDNLVGFRFSILDDSLLNNELRPWELDPSRSEAKQRHVRMWPVTDNLKGIVSFDSPTNRFRRDLIEWPATRSISDVDGERKVRSSPHLFSLLPNFLFGGNEDGDSDTLESFSPGIYYTGTRWFRMDKDVSLVPEWISAYFLPSFVGDWLTFHRNHHVGLVQVHFPLEKLSTGEAKMTRMVEDSKHIKLIVEFANENIYLESATLHFTVKFKGVRYYLFHYPTLFLFAGVTLFWTISSFICLLVSYGVFFYWRKQQQEKSEKIKQPMTIITNVETLLS</sequence>
<name>A0A448YGY8_BRENA</name>
<dbReference type="AlphaFoldDB" id="A0A448YGY8"/>
<dbReference type="GO" id="GO:0006629">
    <property type="term" value="P:lipid metabolic process"/>
    <property type="evidence" value="ECO:0007669"/>
    <property type="project" value="UniProtKB-KW"/>
</dbReference>
<evidence type="ECO:0000313" key="9">
    <source>
        <dbReference type="Proteomes" id="UP000290900"/>
    </source>
</evidence>
<feature type="transmembrane region" description="Helical" evidence="7">
    <location>
        <begin position="282"/>
        <end position="310"/>
    </location>
</feature>
<evidence type="ECO:0000256" key="7">
    <source>
        <dbReference type="SAM" id="Phobius"/>
    </source>
</evidence>
<keyword evidence="4 7" id="KW-1133">Transmembrane helix</keyword>
<evidence type="ECO:0000256" key="6">
    <source>
        <dbReference type="ARBA" id="ARBA00023136"/>
    </source>
</evidence>
<keyword evidence="3" id="KW-0256">Endoplasmic reticulum</keyword>
<evidence type="ECO:0000313" key="8">
    <source>
        <dbReference type="EMBL" id="VEU20192.1"/>
    </source>
</evidence>
<evidence type="ECO:0000256" key="2">
    <source>
        <dbReference type="ARBA" id="ARBA00022692"/>
    </source>
</evidence>
<proteinExistence type="predicted"/>
<dbReference type="GO" id="GO:0005789">
    <property type="term" value="C:endoplasmic reticulum membrane"/>
    <property type="evidence" value="ECO:0007669"/>
    <property type="project" value="UniProtKB-SubCell"/>
</dbReference>
<evidence type="ECO:0000256" key="4">
    <source>
        <dbReference type="ARBA" id="ARBA00022989"/>
    </source>
</evidence>
<keyword evidence="5" id="KW-0443">Lipid metabolism</keyword>
<evidence type="ECO:0000256" key="5">
    <source>
        <dbReference type="ARBA" id="ARBA00023098"/>
    </source>
</evidence>
<comment type="subcellular location">
    <subcellularLocation>
        <location evidence="1">Endoplasmic reticulum membrane</location>
        <topology evidence="1">Multi-pass membrane protein</topology>
    </subcellularLocation>
</comment>
<reference evidence="8 9" key="1">
    <citation type="submission" date="2018-12" db="EMBL/GenBank/DDBJ databases">
        <authorList>
            <person name="Tiukova I."/>
            <person name="Dainat J."/>
        </authorList>
    </citation>
    <scope>NUCLEOTIDE SEQUENCE [LARGE SCALE GENOMIC DNA]</scope>
</reference>
<organism evidence="8 9">
    <name type="scientific">Brettanomyces naardenensis</name>
    <name type="common">Yeast</name>
    <dbReference type="NCBI Taxonomy" id="13370"/>
    <lineage>
        <taxon>Eukaryota</taxon>
        <taxon>Fungi</taxon>
        <taxon>Dikarya</taxon>
        <taxon>Ascomycota</taxon>
        <taxon>Saccharomycotina</taxon>
        <taxon>Pichiomycetes</taxon>
        <taxon>Pichiales</taxon>
        <taxon>Pichiaceae</taxon>
        <taxon>Brettanomyces</taxon>
    </lineage>
</organism>
<dbReference type="InterPro" id="IPR009617">
    <property type="entry name" value="Seipin"/>
</dbReference>
<dbReference type="EMBL" id="CAACVR010000002">
    <property type="protein sequence ID" value="VEU20192.1"/>
    <property type="molecule type" value="Genomic_DNA"/>
</dbReference>
<protein>
    <submittedName>
        <fullName evidence="8">DEKNAAC101046</fullName>
    </submittedName>
</protein>
<dbReference type="OrthoDB" id="3990054at2759"/>
<dbReference type="Pfam" id="PF06775">
    <property type="entry name" value="Seipin"/>
    <property type="match status" value="1"/>
</dbReference>
<keyword evidence="2 7" id="KW-0812">Transmembrane</keyword>
<evidence type="ECO:0000256" key="1">
    <source>
        <dbReference type="ARBA" id="ARBA00004477"/>
    </source>
</evidence>
<gene>
    <name evidence="8" type="ORF">BRENAR_LOCUS927</name>
</gene>
<dbReference type="Proteomes" id="UP000290900">
    <property type="component" value="Unassembled WGS sequence"/>
</dbReference>
<dbReference type="InParanoid" id="A0A448YGY8"/>